<dbReference type="InterPro" id="IPR050483">
    <property type="entry name" value="CoA-transferase_III_domain"/>
</dbReference>
<dbReference type="PANTHER" id="PTHR48207">
    <property type="entry name" value="SUCCINATE--HYDROXYMETHYLGLUTARATE COA-TRANSFERASE"/>
    <property type="match status" value="1"/>
</dbReference>
<keyword evidence="1 2" id="KW-0808">Transferase</keyword>
<protein>
    <submittedName>
        <fullName evidence="2">CoA transferase</fullName>
    </submittedName>
</protein>
<accession>A0A545TVJ0</accession>
<dbReference type="SUPFAM" id="SSF89796">
    <property type="entry name" value="CoA-transferase family III (CaiB/BaiF)"/>
    <property type="match status" value="1"/>
</dbReference>
<dbReference type="InterPro" id="IPR023606">
    <property type="entry name" value="CoA-Trfase_III_dom_1_sf"/>
</dbReference>
<dbReference type="GO" id="GO:0008410">
    <property type="term" value="F:CoA-transferase activity"/>
    <property type="evidence" value="ECO:0007669"/>
    <property type="project" value="TreeGrafter"/>
</dbReference>
<gene>
    <name evidence="2" type="ORF">FKG94_09035</name>
</gene>
<dbReference type="PANTHER" id="PTHR48207:SF4">
    <property type="entry name" value="BLL6097 PROTEIN"/>
    <property type="match status" value="1"/>
</dbReference>
<dbReference type="Proteomes" id="UP000319732">
    <property type="component" value="Unassembled WGS sequence"/>
</dbReference>
<evidence type="ECO:0000313" key="3">
    <source>
        <dbReference type="Proteomes" id="UP000319732"/>
    </source>
</evidence>
<name>A0A545TVJ0_9GAMM</name>
<dbReference type="InterPro" id="IPR003673">
    <property type="entry name" value="CoA-Trfase_fam_III"/>
</dbReference>
<dbReference type="Pfam" id="PF02515">
    <property type="entry name" value="CoA_transf_3"/>
    <property type="match status" value="1"/>
</dbReference>
<comment type="caution">
    <text evidence="2">The sequence shown here is derived from an EMBL/GenBank/DDBJ whole genome shotgun (WGS) entry which is preliminary data.</text>
</comment>
<dbReference type="Gene3D" id="3.30.1540.10">
    <property type="entry name" value="formyl-coa transferase, domain 3"/>
    <property type="match status" value="1"/>
</dbReference>
<sequence length="398" mass="43788">MAGPLAGVRILELTSVVLGPWACQMLGDLGAEVIKIEPPGGDTNRNLGPHRHDKQMCSLYLTCNRNKQSVVLDLKAAEGREAALRLAAGVDVLIHNFRPRAMQRLGLDYEAVQARNPTIIYCATYGYSKDGPYGDKGALDDSIQAASGIAMLQSMVEGEPRYLPTIVADKTTALTVVQAVLAALFHRERSGEGQALEVPMFESMVSYVMTEHLWGLTFEPPIGQAGYTRLMSQQRRPYKTQDGYLAVLPYWDNHWKTFCECAGRPDLLADPRFINMRERLNNIDASYAATAEVIATKTTQAWIDLLGETNVPMMVVNTLDGLIDDPHLKASGFWQLFEHPTEGTLRMSKPPINFEKTPAEIRSLAPALGENSRDVLRAAGYSPEQIEALAAAGITTIR</sequence>
<reference evidence="2 3" key="1">
    <citation type="submission" date="2019-06" db="EMBL/GenBank/DDBJ databases">
        <title>Whole genome sequence for Cellvibrionaceae sp. R142.</title>
        <authorList>
            <person name="Wang G."/>
        </authorList>
    </citation>
    <scope>NUCLEOTIDE SEQUENCE [LARGE SCALE GENOMIC DNA]</scope>
    <source>
        <strain evidence="2 3">R142</strain>
    </source>
</reference>
<organism evidence="2 3">
    <name type="scientific">Exilibacterium tricleocarpae</name>
    <dbReference type="NCBI Taxonomy" id="2591008"/>
    <lineage>
        <taxon>Bacteria</taxon>
        <taxon>Pseudomonadati</taxon>
        <taxon>Pseudomonadota</taxon>
        <taxon>Gammaproteobacteria</taxon>
        <taxon>Cellvibrionales</taxon>
        <taxon>Cellvibrionaceae</taxon>
        <taxon>Exilibacterium</taxon>
    </lineage>
</organism>
<evidence type="ECO:0000256" key="1">
    <source>
        <dbReference type="ARBA" id="ARBA00022679"/>
    </source>
</evidence>
<dbReference type="AlphaFoldDB" id="A0A545TVJ0"/>
<dbReference type="RefSeq" id="WP_142903897.1">
    <property type="nucleotide sequence ID" value="NZ_ML660091.1"/>
</dbReference>
<dbReference type="EMBL" id="VHSG01000008">
    <property type="protein sequence ID" value="TQV81236.1"/>
    <property type="molecule type" value="Genomic_DNA"/>
</dbReference>
<dbReference type="InterPro" id="IPR044855">
    <property type="entry name" value="CoA-Trfase_III_dom3_sf"/>
</dbReference>
<dbReference type="Gene3D" id="3.40.50.10540">
    <property type="entry name" value="Crotonobetainyl-coa:carnitine coa-transferase, domain 1"/>
    <property type="match status" value="1"/>
</dbReference>
<dbReference type="OrthoDB" id="9058532at2"/>
<proteinExistence type="predicted"/>
<evidence type="ECO:0000313" key="2">
    <source>
        <dbReference type="EMBL" id="TQV81236.1"/>
    </source>
</evidence>
<keyword evidence="3" id="KW-1185">Reference proteome</keyword>